<proteinExistence type="predicted"/>
<evidence type="ECO:0000313" key="2">
    <source>
        <dbReference type="Proteomes" id="UP001207468"/>
    </source>
</evidence>
<accession>A0ACC0UEH9</accession>
<dbReference type="Proteomes" id="UP001207468">
    <property type="component" value="Unassembled WGS sequence"/>
</dbReference>
<name>A0ACC0UEH9_9AGAM</name>
<sequence length="883" mass="94878">MKVENRTFIVSGGSSGLGLSTTEYILQEKGFVAILDLKQLDATAFGPAQSRVKFWELDITQVEDIAKVVEEVVSWAKQTGALLGGIVNCAGVATAAKIIGADGQPHSLDVWNFVLDINLTGTFNLTRIACQYLVKVPPEGPDGERGVVIMVASSAAFEGQPGQIAYSATKGAVASMTLPMARDLERHGIRVVTIAPGAFITPMTNVMSKKTQNSISRDLLFPRRMGEAHFRESCDLDVTLIWVLQLITAMAMAIAIELSSDRANDVAHWQDLFPSLFVYALNFYQPLALLSVYDKTNLIDLATALSQSGVRLLGSGGTAKKIRDAGLTVEDVADITKAPEMLGGRVKTLHPVVHGGILARDIPSDHQDLAAQSIAPISIVVCNLYPFTSAISLPGCTLADAVEEIDIGGVTLLRAAAKNHARVSVLSDPSDYAGFVRAWTEGKGDVGAALRRRLALKAFETTARYDAAISGYFREQYADAAGGEGFAGPAQRLALRYGANPHQKPAQAFVTEGEIPFKVLFGAPGYINLLDALNSYALVKELQEALGLPAAASFKHVSPAGAAIGLELNDTEAKVYGVDDLKEPLTLLAAAYARARGAGADRMSSYGDFIALSAPCDLATARIISREVSDGVVAPGYLPEALEVLRKKKGGKYCVLEIDPNYVPGEVETRQVYGVSLQQRRNNAKIDAKLFDNIVSKSKALPKSAVTDLIVATLALKYTQSNSVAYAYRGSIIGLGAGQQSRIHCTRLAGSKADNWWLRHHPRVLGLPFKKAVKRAEKANAIDLFVGGEVLEGGERAQWEGLFEEIPPPLSAQERTDHARQFDDVACSSDAFFPFPDNVHRAKKSGVRYLAAPSGSVMDEECINAADEHGIVFAHTPLRLFHH</sequence>
<gene>
    <name evidence="1" type="ORF">F5148DRAFT_1148110</name>
</gene>
<protein>
    <submittedName>
        <fullName evidence="1">AICARFT/IMPCHase bienzyme</fullName>
    </submittedName>
</protein>
<evidence type="ECO:0000313" key="1">
    <source>
        <dbReference type="EMBL" id="KAI9509671.1"/>
    </source>
</evidence>
<comment type="caution">
    <text evidence="1">The sequence shown here is derived from an EMBL/GenBank/DDBJ whole genome shotgun (WGS) entry which is preliminary data.</text>
</comment>
<keyword evidence="2" id="KW-1185">Reference proteome</keyword>
<reference evidence="1" key="1">
    <citation type="submission" date="2021-03" db="EMBL/GenBank/DDBJ databases">
        <title>Evolutionary priming and transition to the ectomycorrhizal habit in an iconic lineage of mushroom-forming fungi: is preadaptation a requirement?</title>
        <authorList>
            <consortium name="DOE Joint Genome Institute"/>
            <person name="Looney B.P."/>
            <person name="Miyauchi S."/>
            <person name="Morin E."/>
            <person name="Drula E."/>
            <person name="Courty P.E."/>
            <person name="Chicoki N."/>
            <person name="Fauchery L."/>
            <person name="Kohler A."/>
            <person name="Kuo A."/>
            <person name="LaButti K."/>
            <person name="Pangilinan J."/>
            <person name="Lipzen A."/>
            <person name="Riley R."/>
            <person name="Andreopoulos W."/>
            <person name="He G."/>
            <person name="Johnson J."/>
            <person name="Barry K.W."/>
            <person name="Grigoriev I.V."/>
            <person name="Nagy L."/>
            <person name="Hibbett D."/>
            <person name="Henrissat B."/>
            <person name="Matheny P.B."/>
            <person name="Labbe J."/>
            <person name="Martin A.F."/>
        </authorList>
    </citation>
    <scope>NUCLEOTIDE SEQUENCE</scope>
    <source>
        <strain evidence="1">BPL698</strain>
    </source>
</reference>
<organism evidence="1 2">
    <name type="scientific">Russula earlei</name>
    <dbReference type="NCBI Taxonomy" id="71964"/>
    <lineage>
        <taxon>Eukaryota</taxon>
        <taxon>Fungi</taxon>
        <taxon>Dikarya</taxon>
        <taxon>Basidiomycota</taxon>
        <taxon>Agaricomycotina</taxon>
        <taxon>Agaricomycetes</taxon>
        <taxon>Russulales</taxon>
        <taxon>Russulaceae</taxon>
        <taxon>Russula</taxon>
    </lineage>
</organism>
<dbReference type="EMBL" id="JAGFNK010000058">
    <property type="protein sequence ID" value="KAI9509671.1"/>
    <property type="molecule type" value="Genomic_DNA"/>
</dbReference>